<dbReference type="Proteomes" id="UP000324974">
    <property type="component" value="Chromosome"/>
</dbReference>
<evidence type="ECO:0000313" key="2">
    <source>
        <dbReference type="EMBL" id="QEL20832.1"/>
    </source>
</evidence>
<evidence type="ECO:0000313" key="3">
    <source>
        <dbReference type="Proteomes" id="UP000324974"/>
    </source>
</evidence>
<dbReference type="RefSeq" id="WP_149115086.1">
    <property type="nucleotide sequence ID" value="NZ_CP042425.1"/>
</dbReference>
<dbReference type="InterPro" id="IPR052948">
    <property type="entry name" value="Low_temp-induced_all0457"/>
</dbReference>
<keyword evidence="1" id="KW-0812">Transmembrane</keyword>
<reference evidence="3" key="1">
    <citation type="submission" date="2019-08" db="EMBL/GenBank/DDBJ databases">
        <title>Limnoglobus roseus gen. nov., sp. nov., a novel freshwater planctomycete with a giant genome from the family Gemmataceae.</title>
        <authorList>
            <person name="Kulichevskaya I.S."/>
            <person name="Naumoff D.G."/>
            <person name="Miroshnikov K."/>
            <person name="Ivanova A."/>
            <person name="Philippov D.A."/>
            <person name="Hakobyan A."/>
            <person name="Rijpstra I.C."/>
            <person name="Sinninghe Damste J.S."/>
            <person name="Liesack W."/>
            <person name="Dedysh S.N."/>
        </authorList>
    </citation>
    <scope>NUCLEOTIDE SEQUENCE [LARGE SCALE GENOMIC DNA]</scope>
    <source>
        <strain evidence="3">PX52</strain>
    </source>
</reference>
<name>A0A5C1ATA5_9BACT</name>
<sequence length="177" mass="18408">MLQNRLNRKMVSVVFRDHDASEEAFAFLYDCGYNDNEINVLMSDEHHADALVRRDPHRYHAGTYATEGMGVGGAIGTAIGASIMAVVTLGSVTIPGLGFLIAGPIVAALAGGGAGAVTGGLVGRLIGAGMTEQNAHAYDAALREGGVAIGVYPHNCAEAEKIRERFAALGGENVCYC</sequence>
<feature type="transmembrane region" description="Helical" evidence="1">
    <location>
        <begin position="97"/>
        <end position="122"/>
    </location>
</feature>
<accession>A0A5C1ATA5</accession>
<evidence type="ECO:0000256" key="1">
    <source>
        <dbReference type="SAM" id="Phobius"/>
    </source>
</evidence>
<dbReference type="PANTHER" id="PTHR36109">
    <property type="entry name" value="MEMBRANE PROTEIN-RELATED"/>
    <property type="match status" value="1"/>
</dbReference>
<gene>
    <name evidence="2" type="ORF">PX52LOC_07952</name>
</gene>
<proteinExistence type="predicted"/>
<evidence type="ECO:0008006" key="4">
    <source>
        <dbReference type="Google" id="ProtNLM"/>
    </source>
</evidence>
<keyword evidence="3" id="KW-1185">Reference proteome</keyword>
<dbReference type="KEGG" id="lrs:PX52LOC_07952"/>
<keyword evidence="1" id="KW-1133">Transmembrane helix</keyword>
<dbReference type="AlphaFoldDB" id="A0A5C1ATA5"/>
<dbReference type="PANTHER" id="PTHR36109:SF2">
    <property type="entry name" value="MEMBRANE PROTEIN"/>
    <property type="match status" value="1"/>
</dbReference>
<feature type="transmembrane region" description="Helical" evidence="1">
    <location>
        <begin position="68"/>
        <end position="91"/>
    </location>
</feature>
<protein>
    <recommendedName>
        <fullName evidence="4">DUF3341 domain-containing protein</fullName>
    </recommendedName>
</protein>
<organism evidence="2 3">
    <name type="scientific">Limnoglobus roseus</name>
    <dbReference type="NCBI Taxonomy" id="2598579"/>
    <lineage>
        <taxon>Bacteria</taxon>
        <taxon>Pseudomonadati</taxon>
        <taxon>Planctomycetota</taxon>
        <taxon>Planctomycetia</taxon>
        <taxon>Gemmatales</taxon>
        <taxon>Gemmataceae</taxon>
        <taxon>Limnoglobus</taxon>
    </lineage>
</organism>
<keyword evidence="1" id="KW-0472">Membrane</keyword>
<dbReference type="EMBL" id="CP042425">
    <property type="protein sequence ID" value="QEL20832.1"/>
    <property type="molecule type" value="Genomic_DNA"/>
</dbReference>